<evidence type="ECO:0000256" key="2">
    <source>
        <dbReference type="ARBA" id="ARBA00023163"/>
    </source>
</evidence>
<dbReference type="PANTHER" id="PTHR45926">
    <property type="entry name" value="OSJNBA0053K19.4 PROTEIN"/>
    <property type="match status" value="1"/>
</dbReference>
<evidence type="ECO:0000313" key="5">
    <source>
        <dbReference type="Proteomes" id="UP001371456"/>
    </source>
</evidence>
<sequence>MYPEAALPTSATSRNACRPILFIDEYHALRHVHEARILERSKSITGADDTNKKKKAEIFPHKRDMTIEETRNLIRDLENLPPEKLGAVRQIIKKRSITFEQNNEDLELDIDNVDAKTIWELDWFVTN</sequence>
<evidence type="ECO:0000259" key="3">
    <source>
        <dbReference type="PROSITE" id="PS51525"/>
    </source>
</evidence>
<evidence type="ECO:0000256" key="1">
    <source>
        <dbReference type="ARBA" id="ARBA00023015"/>
    </source>
</evidence>
<evidence type="ECO:0000313" key="4">
    <source>
        <dbReference type="EMBL" id="KAK6796341.1"/>
    </source>
</evidence>
<reference evidence="4 5" key="1">
    <citation type="submission" date="2024-02" db="EMBL/GenBank/DDBJ databases">
        <title>de novo genome assembly of Solanum bulbocastanum strain 11H21.</title>
        <authorList>
            <person name="Hosaka A.J."/>
        </authorList>
    </citation>
    <scope>NUCLEOTIDE SEQUENCE [LARGE SCALE GENOMIC DNA]</scope>
    <source>
        <tissue evidence="4">Young leaves</tissue>
    </source>
</reference>
<dbReference type="Pfam" id="PF17035">
    <property type="entry name" value="BET"/>
    <property type="match status" value="1"/>
</dbReference>
<dbReference type="InterPro" id="IPR038336">
    <property type="entry name" value="NET_sf"/>
</dbReference>
<keyword evidence="1" id="KW-0805">Transcription regulation</keyword>
<dbReference type="EMBL" id="JBANQN010000002">
    <property type="protein sequence ID" value="KAK6796341.1"/>
    <property type="molecule type" value="Genomic_DNA"/>
</dbReference>
<protein>
    <recommendedName>
        <fullName evidence="3">NET domain-containing protein</fullName>
    </recommendedName>
</protein>
<comment type="caution">
    <text evidence="4">The sequence shown here is derived from an EMBL/GenBank/DDBJ whole genome shotgun (WGS) entry which is preliminary data.</text>
</comment>
<dbReference type="PROSITE" id="PS51525">
    <property type="entry name" value="NET"/>
    <property type="match status" value="1"/>
</dbReference>
<accession>A0AAN8U529</accession>
<keyword evidence="5" id="KW-1185">Reference proteome</keyword>
<feature type="domain" description="NET" evidence="3">
    <location>
        <begin position="55"/>
        <end position="127"/>
    </location>
</feature>
<name>A0AAN8U529_SOLBU</name>
<proteinExistence type="predicted"/>
<dbReference type="InterPro" id="IPR027353">
    <property type="entry name" value="NET_dom"/>
</dbReference>
<organism evidence="4 5">
    <name type="scientific">Solanum bulbocastanum</name>
    <name type="common">Wild potato</name>
    <dbReference type="NCBI Taxonomy" id="147425"/>
    <lineage>
        <taxon>Eukaryota</taxon>
        <taxon>Viridiplantae</taxon>
        <taxon>Streptophyta</taxon>
        <taxon>Embryophyta</taxon>
        <taxon>Tracheophyta</taxon>
        <taxon>Spermatophyta</taxon>
        <taxon>Magnoliopsida</taxon>
        <taxon>eudicotyledons</taxon>
        <taxon>Gunneridae</taxon>
        <taxon>Pentapetalae</taxon>
        <taxon>asterids</taxon>
        <taxon>lamiids</taxon>
        <taxon>Solanales</taxon>
        <taxon>Solanaceae</taxon>
        <taxon>Solanoideae</taxon>
        <taxon>Solaneae</taxon>
        <taxon>Solanum</taxon>
    </lineage>
</organism>
<keyword evidence="2" id="KW-0804">Transcription</keyword>
<gene>
    <name evidence="4" type="ORF">RDI58_004042</name>
</gene>
<dbReference type="AlphaFoldDB" id="A0AAN8U529"/>
<dbReference type="Proteomes" id="UP001371456">
    <property type="component" value="Unassembled WGS sequence"/>
</dbReference>
<dbReference type="Gene3D" id="1.20.1270.220">
    <property type="match status" value="1"/>
</dbReference>